<evidence type="ECO:0000256" key="1">
    <source>
        <dbReference type="PIRSR" id="PIRSR000097-2"/>
    </source>
</evidence>
<evidence type="ECO:0000256" key="2">
    <source>
        <dbReference type="PIRSR" id="PIRSR000097-3"/>
    </source>
</evidence>
<dbReference type="InterPro" id="IPR018170">
    <property type="entry name" value="Aldo/ket_reductase_CS"/>
</dbReference>
<keyword evidence="7" id="KW-1185">Reference proteome</keyword>
<evidence type="ECO:0000313" key="6">
    <source>
        <dbReference type="EMBL" id="VFT91556.1"/>
    </source>
</evidence>
<feature type="chain" id="PRO_5033437310" evidence="3">
    <location>
        <begin position="19"/>
        <end position="342"/>
    </location>
</feature>
<feature type="signal peptide" evidence="3">
    <location>
        <begin position="1"/>
        <end position="18"/>
    </location>
</feature>
<dbReference type="OrthoDB" id="416253at2759"/>
<dbReference type="EMBL" id="CAADRA010005594">
    <property type="protein sequence ID" value="VFT91556.1"/>
    <property type="molecule type" value="Genomic_DNA"/>
</dbReference>
<dbReference type="Pfam" id="PF00248">
    <property type="entry name" value="Aldo_ket_red"/>
    <property type="match status" value="1"/>
</dbReference>
<proteinExistence type="predicted"/>
<dbReference type="InterPro" id="IPR023210">
    <property type="entry name" value="NADP_OxRdtase_dom"/>
</dbReference>
<dbReference type="GO" id="GO:0016491">
    <property type="term" value="F:oxidoreductase activity"/>
    <property type="evidence" value="ECO:0007669"/>
    <property type="project" value="InterPro"/>
</dbReference>
<dbReference type="PANTHER" id="PTHR43827:SF8">
    <property type="entry name" value="ALDO_KETO REDUCTASE FAMILY PROTEIN"/>
    <property type="match status" value="1"/>
</dbReference>
<evidence type="ECO:0000259" key="4">
    <source>
        <dbReference type="Pfam" id="PF00248"/>
    </source>
</evidence>
<dbReference type="PRINTS" id="PR00069">
    <property type="entry name" value="ALDKETRDTASE"/>
</dbReference>
<evidence type="ECO:0000256" key="3">
    <source>
        <dbReference type="SAM" id="SignalP"/>
    </source>
</evidence>
<dbReference type="PROSITE" id="PS00062">
    <property type="entry name" value="ALDOKETO_REDUCTASE_2"/>
    <property type="match status" value="1"/>
</dbReference>
<feature type="binding site" evidence="1">
    <location>
        <position position="138"/>
    </location>
    <ligand>
        <name>substrate</name>
    </ligand>
</feature>
<keyword evidence="3" id="KW-0732">Signal</keyword>
<dbReference type="SUPFAM" id="SSF51430">
    <property type="entry name" value="NAD(P)-linked oxidoreductase"/>
    <property type="match status" value="1"/>
</dbReference>
<feature type="domain" description="NADP-dependent oxidoreductase" evidence="4">
    <location>
        <begin position="56"/>
        <end position="310"/>
    </location>
</feature>
<dbReference type="InterPro" id="IPR036812">
    <property type="entry name" value="NAD(P)_OxRdtase_dom_sf"/>
</dbReference>
<dbReference type="InterPro" id="IPR020471">
    <property type="entry name" value="AKR"/>
</dbReference>
<dbReference type="PIRSF" id="PIRSF000097">
    <property type="entry name" value="AKR"/>
    <property type="match status" value="1"/>
</dbReference>
<reference evidence="6 7" key="1">
    <citation type="submission" date="2019-03" db="EMBL/GenBank/DDBJ databases">
        <authorList>
            <person name="Gaulin E."/>
            <person name="Dumas B."/>
        </authorList>
    </citation>
    <scope>NUCLEOTIDE SEQUENCE [LARGE SCALE GENOMIC DNA]</scope>
    <source>
        <strain evidence="6">CBS 568.67</strain>
    </source>
</reference>
<dbReference type="PANTHER" id="PTHR43827">
    <property type="entry name" value="2,5-DIKETO-D-GLUCONIC ACID REDUCTASE"/>
    <property type="match status" value="1"/>
</dbReference>
<dbReference type="AlphaFoldDB" id="A0A485L434"/>
<organism evidence="6 7">
    <name type="scientific">Aphanomyces stellatus</name>
    <dbReference type="NCBI Taxonomy" id="120398"/>
    <lineage>
        <taxon>Eukaryota</taxon>
        <taxon>Sar</taxon>
        <taxon>Stramenopiles</taxon>
        <taxon>Oomycota</taxon>
        <taxon>Saprolegniomycetes</taxon>
        <taxon>Saprolegniales</taxon>
        <taxon>Verrucalvaceae</taxon>
        <taxon>Aphanomyces</taxon>
    </lineage>
</organism>
<reference evidence="5" key="2">
    <citation type="submission" date="2019-06" db="EMBL/GenBank/DDBJ databases">
        <title>Genomics analysis of Aphanomyces spp. identifies a new class of oomycete effector associated with host adaptation.</title>
        <authorList>
            <person name="Gaulin E."/>
        </authorList>
    </citation>
    <scope>NUCLEOTIDE SEQUENCE</scope>
    <source>
        <strain evidence="5">CBS 578.67</strain>
    </source>
</reference>
<dbReference type="Gene3D" id="3.20.20.100">
    <property type="entry name" value="NADP-dependent oxidoreductase domain"/>
    <property type="match status" value="1"/>
</dbReference>
<dbReference type="CDD" id="cd19071">
    <property type="entry name" value="AKR_AKR1-5-like"/>
    <property type="match status" value="1"/>
</dbReference>
<evidence type="ECO:0000313" key="5">
    <source>
        <dbReference type="EMBL" id="KAF0694369.1"/>
    </source>
</evidence>
<sequence length="342" mass="37286">MLLRNTIAIAAVVASSLPEETCPAGKPCILTTTLHNGVVMPLVGMGLAGMHGDLTTRSVHLHVDAGFRFFDGAQAKEWYDEVAAGGALFDLMQKGIVDRSDVFLSSKVHPASLDDAGAAVREMLSSWHTPVLDLVLLHYPRCFDGIRDCKDKPAGDWRSAWRVLEALVDEGTIRAIGVSNFDLHELDALWAHARIPPHVVQMWIDPFHQARADVAFCKSRGAAVFSYSSLGTQWEGIVGRNLVWESHVLRFIAAKHNASVPAVVLSFFLRQAIGVVPRSTSPSHVADNAKLLDGRHVVPLDMDDVAAIETMDGVYDIKPACSREDCVTLDDRSQCLATCLDV</sequence>
<accession>A0A485L434</accession>
<name>A0A485L434_9STRA</name>
<dbReference type="EMBL" id="VJMH01005573">
    <property type="protein sequence ID" value="KAF0694369.1"/>
    <property type="molecule type" value="Genomic_DNA"/>
</dbReference>
<protein>
    <submittedName>
        <fullName evidence="6">Aste57867_14738 protein</fullName>
    </submittedName>
</protein>
<evidence type="ECO:0000313" key="7">
    <source>
        <dbReference type="Proteomes" id="UP000332933"/>
    </source>
</evidence>
<dbReference type="Proteomes" id="UP000332933">
    <property type="component" value="Unassembled WGS sequence"/>
</dbReference>
<gene>
    <name evidence="6" type="primary">Aste57867_14738</name>
    <name evidence="5" type="ORF">As57867_014683</name>
    <name evidence="6" type="ORF">ASTE57867_14738</name>
</gene>
<feature type="site" description="Lowers pKa of active site Tyr" evidence="2">
    <location>
        <position position="107"/>
    </location>
</feature>